<reference evidence="3" key="1">
    <citation type="submission" date="2022-11" db="UniProtKB">
        <authorList>
            <consortium name="WormBaseParasite"/>
        </authorList>
    </citation>
    <scope>IDENTIFICATION</scope>
</reference>
<feature type="compositionally biased region" description="Basic and acidic residues" evidence="1">
    <location>
        <begin position="14"/>
        <end position="23"/>
    </location>
</feature>
<accession>A0A915L7L1</accession>
<feature type="region of interest" description="Disordered" evidence="1">
    <location>
        <begin position="1"/>
        <end position="75"/>
    </location>
</feature>
<proteinExistence type="predicted"/>
<feature type="compositionally biased region" description="Low complexity" evidence="1">
    <location>
        <begin position="65"/>
        <end position="75"/>
    </location>
</feature>
<evidence type="ECO:0000313" key="2">
    <source>
        <dbReference type="Proteomes" id="UP000887565"/>
    </source>
</evidence>
<feature type="compositionally biased region" description="Polar residues" evidence="1">
    <location>
        <begin position="48"/>
        <end position="62"/>
    </location>
</feature>
<dbReference type="WBParaSite" id="nRc.2.0.1.t47100-RA">
    <property type="protein sequence ID" value="nRc.2.0.1.t47100-RA"/>
    <property type="gene ID" value="nRc.2.0.1.g47100"/>
</dbReference>
<dbReference type="Proteomes" id="UP000887565">
    <property type="component" value="Unplaced"/>
</dbReference>
<evidence type="ECO:0000313" key="3">
    <source>
        <dbReference type="WBParaSite" id="nRc.2.0.1.t47100-RA"/>
    </source>
</evidence>
<organism evidence="2 3">
    <name type="scientific">Romanomermis culicivorax</name>
    <name type="common">Nematode worm</name>
    <dbReference type="NCBI Taxonomy" id="13658"/>
    <lineage>
        <taxon>Eukaryota</taxon>
        <taxon>Metazoa</taxon>
        <taxon>Ecdysozoa</taxon>
        <taxon>Nematoda</taxon>
        <taxon>Enoplea</taxon>
        <taxon>Dorylaimia</taxon>
        <taxon>Mermithida</taxon>
        <taxon>Mermithoidea</taxon>
        <taxon>Mermithidae</taxon>
        <taxon>Romanomermis</taxon>
    </lineage>
</organism>
<feature type="compositionally biased region" description="Polar residues" evidence="1">
    <location>
        <begin position="1"/>
        <end position="10"/>
    </location>
</feature>
<evidence type="ECO:0000256" key="1">
    <source>
        <dbReference type="SAM" id="MobiDB-lite"/>
    </source>
</evidence>
<keyword evidence="2" id="KW-1185">Reference proteome</keyword>
<name>A0A915L7L1_ROMCU</name>
<sequence length="118" mass="12947">MSNQRGTAQGPSARRSDEIRHLQSEMARLTAQVAQLRAQQTAPPPRNSMPSTTPLTRIQNTGDRPASPSNATATSASHCYFCRTRVHLTDQCDRPCLHCGKLRVHRATACPNQISTLP</sequence>
<dbReference type="AlphaFoldDB" id="A0A915L7L1"/>
<protein>
    <submittedName>
        <fullName evidence="3">Uncharacterized protein</fullName>
    </submittedName>
</protein>